<dbReference type="AlphaFoldDB" id="A0A9D4CJM0"/>
<comment type="caution">
    <text evidence="1">The sequence shown here is derived from an EMBL/GenBank/DDBJ whole genome shotgun (WGS) entry which is preliminary data.</text>
</comment>
<evidence type="ECO:0000313" key="1">
    <source>
        <dbReference type="EMBL" id="KAH3726137.1"/>
    </source>
</evidence>
<accession>A0A9D4CJM0</accession>
<gene>
    <name evidence="1" type="ORF">DPMN_051993</name>
</gene>
<keyword evidence="2" id="KW-1185">Reference proteome</keyword>
<organism evidence="1 2">
    <name type="scientific">Dreissena polymorpha</name>
    <name type="common">Zebra mussel</name>
    <name type="synonym">Mytilus polymorpha</name>
    <dbReference type="NCBI Taxonomy" id="45954"/>
    <lineage>
        <taxon>Eukaryota</taxon>
        <taxon>Metazoa</taxon>
        <taxon>Spiralia</taxon>
        <taxon>Lophotrochozoa</taxon>
        <taxon>Mollusca</taxon>
        <taxon>Bivalvia</taxon>
        <taxon>Autobranchia</taxon>
        <taxon>Heteroconchia</taxon>
        <taxon>Euheterodonta</taxon>
        <taxon>Imparidentia</taxon>
        <taxon>Neoheterodontei</taxon>
        <taxon>Myida</taxon>
        <taxon>Dreissenoidea</taxon>
        <taxon>Dreissenidae</taxon>
        <taxon>Dreissena</taxon>
    </lineage>
</organism>
<reference evidence="1" key="2">
    <citation type="submission" date="2020-11" db="EMBL/GenBank/DDBJ databases">
        <authorList>
            <person name="McCartney M.A."/>
            <person name="Auch B."/>
            <person name="Kono T."/>
            <person name="Mallez S."/>
            <person name="Becker A."/>
            <person name="Gohl D.M."/>
            <person name="Silverstein K.A.T."/>
            <person name="Koren S."/>
            <person name="Bechman K.B."/>
            <person name="Herman A."/>
            <person name="Abrahante J.E."/>
            <person name="Garbe J."/>
        </authorList>
    </citation>
    <scope>NUCLEOTIDE SEQUENCE</scope>
    <source>
        <strain evidence="1">Duluth1</strain>
        <tissue evidence="1">Whole animal</tissue>
    </source>
</reference>
<dbReference type="EMBL" id="JAIWYP010000012">
    <property type="protein sequence ID" value="KAH3726137.1"/>
    <property type="molecule type" value="Genomic_DNA"/>
</dbReference>
<evidence type="ECO:0000313" key="2">
    <source>
        <dbReference type="Proteomes" id="UP000828390"/>
    </source>
</evidence>
<name>A0A9D4CJM0_DREPO</name>
<proteinExistence type="predicted"/>
<protein>
    <submittedName>
        <fullName evidence="1">Uncharacterized protein</fullName>
    </submittedName>
</protein>
<dbReference type="Proteomes" id="UP000828390">
    <property type="component" value="Unassembled WGS sequence"/>
</dbReference>
<reference evidence="1" key="1">
    <citation type="journal article" date="2019" name="bioRxiv">
        <title>The Genome of the Zebra Mussel, Dreissena polymorpha: A Resource for Invasive Species Research.</title>
        <authorList>
            <person name="McCartney M.A."/>
            <person name="Auch B."/>
            <person name="Kono T."/>
            <person name="Mallez S."/>
            <person name="Zhang Y."/>
            <person name="Obille A."/>
            <person name="Becker A."/>
            <person name="Abrahante J.E."/>
            <person name="Garbe J."/>
            <person name="Badalamenti J.P."/>
            <person name="Herman A."/>
            <person name="Mangelson H."/>
            <person name="Liachko I."/>
            <person name="Sullivan S."/>
            <person name="Sone E.D."/>
            <person name="Koren S."/>
            <person name="Silverstein K.A.T."/>
            <person name="Beckman K.B."/>
            <person name="Gohl D.M."/>
        </authorList>
    </citation>
    <scope>NUCLEOTIDE SEQUENCE</scope>
    <source>
        <strain evidence="1">Duluth1</strain>
        <tissue evidence="1">Whole animal</tissue>
    </source>
</reference>
<sequence length="54" mass="6131">MLQSPDVSHITKQTLMTKQKHQSVTPSAVIELMQGSLEDYQTIFKIYLIEAVPI</sequence>